<evidence type="ECO:0000259" key="6">
    <source>
        <dbReference type="PROSITE" id="PS50931"/>
    </source>
</evidence>
<dbReference type="InterPro" id="IPR000847">
    <property type="entry name" value="LysR_HTH_N"/>
</dbReference>
<dbReference type="Gene3D" id="1.10.10.10">
    <property type="entry name" value="Winged helix-like DNA-binding domain superfamily/Winged helix DNA-binding domain"/>
    <property type="match status" value="1"/>
</dbReference>
<dbReference type="GO" id="GO:0003677">
    <property type="term" value="F:DNA binding"/>
    <property type="evidence" value="ECO:0007669"/>
    <property type="project" value="UniProtKB-KW"/>
</dbReference>
<dbReference type="Gene3D" id="3.40.190.290">
    <property type="match status" value="1"/>
</dbReference>
<proteinExistence type="inferred from homology"/>
<dbReference type="Pfam" id="PF03466">
    <property type="entry name" value="LysR_substrate"/>
    <property type="match status" value="1"/>
</dbReference>
<dbReference type="PANTHER" id="PTHR30293">
    <property type="entry name" value="TRANSCRIPTIONAL REGULATORY PROTEIN NAC-RELATED"/>
    <property type="match status" value="1"/>
</dbReference>
<dbReference type="SUPFAM" id="SSF53850">
    <property type="entry name" value="Periplasmic binding protein-like II"/>
    <property type="match status" value="1"/>
</dbReference>
<evidence type="ECO:0000313" key="8">
    <source>
        <dbReference type="Proteomes" id="UP001204445"/>
    </source>
</evidence>
<dbReference type="RefSeq" id="WP_259053822.1">
    <property type="nucleotide sequence ID" value="NZ_JANUCT010000002.1"/>
</dbReference>
<dbReference type="NCBIfam" id="NF008284">
    <property type="entry name" value="PRK11062.1"/>
    <property type="match status" value="1"/>
</dbReference>
<keyword evidence="3" id="KW-0238">DNA-binding</keyword>
<comment type="similarity">
    <text evidence="1">Belongs to the LysR transcriptional regulatory family.</text>
</comment>
<evidence type="ECO:0000256" key="2">
    <source>
        <dbReference type="ARBA" id="ARBA00023015"/>
    </source>
</evidence>
<name>A0AAE3HI65_9GAMM</name>
<evidence type="ECO:0000256" key="4">
    <source>
        <dbReference type="ARBA" id="ARBA00023159"/>
    </source>
</evidence>
<dbReference type="Proteomes" id="UP001204445">
    <property type="component" value="Unassembled WGS sequence"/>
</dbReference>
<dbReference type="PROSITE" id="PS50931">
    <property type="entry name" value="HTH_LYSR"/>
    <property type="match status" value="1"/>
</dbReference>
<dbReference type="SUPFAM" id="SSF46785">
    <property type="entry name" value="Winged helix' DNA-binding domain"/>
    <property type="match status" value="1"/>
</dbReference>
<dbReference type="GO" id="GO:0003700">
    <property type="term" value="F:DNA-binding transcription factor activity"/>
    <property type="evidence" value="ECO:0007669"/>
    <property type="project" value="InterPro"/>
</dbReference>
<evidence type="ECO:0000256" key="5">
    <source>
        <dbReference type="ARBA" id="ARBA00023163"/>
    </source>
</evidence>
<feature type="domain" description="HTH lysR-type" evidence="6">
    <location>
        <begin position="4"/>
        <end position="61"/>
    </location>
</feature>
<dbReference type="InterPro" id="IPR036388">
    <property type="entry name" value="WH-like_DNA-bd_sf"/>
</dbReference>
<dbReference type="GO" id="GO:2000142">
    <property type="term" value="P:regulation of DNA-templated transcription initiation"/>
    <property type="evidence" value="ECO:0007669"/>
    <property type="project" value="TreeGrafter"/>
</dbReference>
<dbReference type="AlphaFoldDB" id="A0AAE3HI65"/>
<dbReference type="PANTHER" id="PTHR30293:SF2">
    <property type="entry name" value="TRANSCRIPTIONAL ACTIVATOR PROTEIN NHAR"/>
    <property type="match status" value="1"/>
</dbReference>
<keyword evidence="5" id="KW-0804">Transcription</keyword>
<dbReference type="InterPro" id="IPR036390">
    <property type="entry name" value="WH_DNA-bd_sf"/>
</dbReference>
<reference evidence="7" key="1">
    <citation type="submission" date="2022-08" db="EMBL/GenBank/DDBJ databases">
        <title>Genomic Encyclopedia of Type Strains, Phase III (KMG-III): the genomes of soil and plant-associated and newly described type strains.</title>
        <authorList>
            <person name="Whitman W."/>
        </authorList>
    </citation>
    <scope>NUCLEOTIDE SEQUENCE</scope>
    <source>
        <strain evidence="7">HMT 1</strain>
    </source>
</reference>
<dbReference type="EMBL" id="JANUCT010000002">
    <property type="protein sequence ID" value="MCS3902315.1"/>
    <property type="molecule type" value="Genomic_DNA"/>
</dbReference>
<organism evidence="7 8">
    <name type="scientific">Methylohalomonas lacus</name>
    <dbReference type="NCBI Taxonomy" id="398773"/>
    <lineage>
        <taxon>Bacteria</taxon>
        <taxon>Pseudomonadati</taxon>
        <taxon>Pseudomonadota</taxon>
        <taxon>Gammaproteobacteria</taxon>
        <taxon>Methylohalomonadales</taxon>
        <taxon>Methylohalomonadaceae</taxon>
        <taxon>Methylohalomonas</taxon>
    </lineage>
</organism>
<dbReference type="Pfam" id="PF00126">
    <property type="entry name" value="HTH_1"/>
    <property type="match status" value="1"/>
</dbReference>
<comment type="caution">
    <text evidence="7">The sequence shown here is derived from an EMBL/GenBank/DDBJ whole genome shotgun (WGS) entry which is preliminary data.</text>
</comment>
<evidence type="ECO:0000313" key="7">
    <source>
        <dbReference type="EMBL" id="MCS3902315.1"/>
    </source>
</evidence>
<evidence type="ECO:0000256" key="1">
    <source>
        <dbReference type="ARBA" id="ARBA00009437"/>
    </source>
</evidence>
<accession>A0AAE3HI65</accession>
<gene>
    <name evidence="7" type="ORF">J2T55_000311</name>
</gene>
<protein>
    <submittedName>
        <fullName evidence="7">LysR family transcriptional activator of nhaA</fullName>
    </submittedName>
</protein>
<sequence>MRTLNYNHLYYFWTVAREGTIARAAEVLHLTPQTISGQIGEFEVRLEARLFNRNGRKLILTDVGRMVFDYADNIFQLGNELTDMLKRGTQNNSQPLRIGIVDIMPPLLSSEFIKPVFAFENTSITCRNGQFDDLIADLSLHRIDIILADTPLKSGGNIRAYNHHLGDSGIAFFAASDHARLYREDFPECLDKAPLLLPTMEAPLRRSLEQWFRKNDITPAISGEFEDSTLQRYLGEAGAGIFVAPSVMKQRLLSSYGVECIADIDDVTESYYLVSTERRLQHPAAVAIFDNARNGLLYGHRENQPVQAAS</sequence>
<keyword evidence="4" id="KW-0010">Activator</keyword>
<keyword evidence="2" id="KW-0805">Transcription regulation</keyword>
<evidence type="ECO:0000256" key="3">
    <source>
        <dbReference type="ARBA" id="ARBA00023125"/>
    </source>
</evidence>
<keyword evidence="8" id="KW-1185">Reference proteome</keyword>
<dbReference type="InterPro" id="IPR005119">
    <property type="entry name" value="LysR_subst-bd"/>
</dbReference>